<reference evidence="1" key="1">
    <citation type="submission" date="2023-06" db="EMBL/GenBank/DDBJ databases">
        <title>Genome-scale phylogeny and comparative genomics of the fungal order Sordariales.</title>
        <authorList>
            <consortium name="Lawrence Berkeley National Laboratory"/>
            <person name="Hensen N."/>
            <person name="Bonometti L."/>
            <person name="Westerberg I."/>
            <person name="Brannstrom I.O."/>
            <person name="Guillou S."/>
            <person name="Cros-Aarteil S."/>
            <person name="Calhoun S."/>
            <person name="Haridas S."/>
            <person name="Kuo A."/>
            <person name="Mondo S."/>
            <person name="Pangilinan J."/>
            <person name="Riley R."/>
            <person name="LaButti K."/>
            <person name="Andreopoulos B."/>
            <person name="Lipzen A."/>
            <person name="Chen C."/>
            <person name="Yanf M."/>
            <person name="Daum C."/>
            <person name="Ng V."/>
            <person name="Clum A."/>
            <person name="Steindorff A."/>
            <person name="Ohm R."/>
            <person name="Martin F."/>
            <person name="Silar P."/>
            <person name="Natvig D."/>
            <person name="Lalanne C."/>
            <person name="Gautier V."/>
            <person name="Ament-velasquez S.L."/>
            <person name="Kruys A."/>
            <person name="Hutchinson M.I."/>
            <person name="Powell A.J."/>
            <person name="Barry K."/>
            <person name="Miller A.N."/>
            <person name="Grigoriev I.V."/>
            <person name="Debuchy R."/>
            <person name="Gladieux P."/>
            <person name="Thoren M.H."/>
            <person name="Johannesson H."/>
        </authorList>
    </citation>
    <scope>NUCLEOTIDE SEQUENCE</scope>
    <source>
        <strain evidence="1">SMH3391-2</strain>
    </source>
</reference>
<dbReference type="Proteomes" id="UP001174934">
    <property type="component" value="Unassembled WGS sequence"/>
</dbReference>
<dbReference type="EMBL" id="JAULSR010000002">
    <property type="protein sequence ID" value="KAK0628691.1"/>
    <property type="molecule type" value="Genomic_DNA"/>
</dbReference>
<keyword evidence="2" id="KW-1185">Reference proteome</keyword>
<comment type="caution">
    <text evidence="1">The sequence shown here is derived from an EMBL/GenBank/DDBJ whole genome shotgun (WGS) entry which is preliminary data.</text>
</comment>
<organism evidence="1 2">
    <name type="scientific">Bombardia bombarda</name>
    <dbReference type="NCBI Taxonomy" id="252184"/>
    <lineage>
        <taxon>Eukaryota</taxon>
        <taxon>Fungi</taxon>
        <taxon>Dikarya</taxon>
        <taxon>Ascomycota</taxon>
        <taxon>Pezizomycotina</taxon>
        <taxon>Sordariomycetes</taxon>
        <taxon>Sordariomycetidae</taxon>
        <taxon>Sordariales</taxon>
        <taxon>Lasiosphaeriaceae</taxon>
        <taxon>Bombardia</taxon>
    </lineage>
</organism>
<evidence type="ECO:0000313" key="2">
    <source>
        <dbReference type="Proteomes" id="UP001174934"/>
    </source>
</evidence>
<proteinExistence type="predicted"/>
<gene>
    <name evidence="1" type="ORF">B0T17DRAFT_588740</name>
</gene>
<sequence>MAPSLAAVSEAIPGSSEIRLEGANILLVLLSFLMTSEIIPLDLLVRGATPRRRWNAQGKIDEVDAICAGLVPELSSLLSDMPRLSNAFHELGLSSAVSKNSSQAYTVDEAVAARVRESLSPELHSFWRCQALVVAYRSISWKYIEPAARADLVLTLIEASRFPNMAWKRFAVGRAEVAARGLEDWYLHSCIAHQGKLPSTTDKRMRWTIGQITIQRSLNCIQVEDLSAAKELLESWSPFDQSTPPMEEVMLFRKDMVLGRVLRFQGEFIDSLTHLERSRKTAAEHKDLIFDKDLRDLTCDLADTLRELGDLASAEHHLRVEIARRDQHCISSPGRSLLELSLAEALFAQGRFKETEKLCLDIQSRTGLLKFEKLRLHITLAKIRHIDSDDNGASSYWAKAMVAISQFPNESGATRIIVMSVCDILSRQSASWPENWLLNQSLETLDSLGKLAKPGGVRCWIAGLRHWVEYLQSRGNLRSHL</sequence>
<dbReference type="InterPro" id="IPR011990">
    <property type="entry name" value="TPR-like_helical_dom_sf"/>
</dbReference>
<name>A0AA39X7S7_9PEZI</name>
<protein>
    <submittedName>
        <fullName evidence="1">Uncharacterized protein</fullName>
    </submittedName>
</protein>
<evidence type="ECO:0000313" key="1">
    <source>
        <dbReference type="EMBL" id="KAK0628691.1"/>
    </source>
</evidence>
<dbReference type="AlphaFoldDB" id="A0AA39X7S7"/>
<dbReference type="Gene3D" id="1.25.40.10">
    <property type="entry name" value="Tetratricopeptide repeat domain"/>
    <property type="match status" value="1"/>
</dbReference>
<accession>A0AA39X7S7</accession>